<dbReference type="InterPro" id="IPR036217">
    <property type="entry name" value="MethylDNA_cys_MeTrfase_DNAb"/>
</dbReference>
<dbReference type="InterPro" id="IPR001497">
    <property type="entry name" value="MethylDNA_cys_MeTrfase_AS"/>
</dbReference>
<keyword evidence="6 9" id="KW-0227">DNA damage</keyword>
<dbReference type="Gene3D" id="3.30.160.70">
    <property type="entry name" value="Methylated DNA-protein cysteine methyltransferase domain"/>
    <property type="match status" value="1"/>
</dbReference>
<dbReference type="AlphaFoldDB" id="A0A1I4VJB3"/>
<evidence type="ECO:0000313" key="12">
    <source>
        <dbReference type="EMBL" id="SFN01247.1"/>
    </source>
</evidence>
<gene>
    <name evidence="12" type="ORF">SAMN05216289_102153</name>
</gene>
<evidence type="ECO:0000256" key="2">
    <source>
        <dbReference type="ARBA" id="ARBA00008711"/>
    </source>
</evidence>
<dbReference type="CDD" id="cd06445">
    <property type="entry name" value="ATase"/>
    <property type="match status" value="1"/>
</dbReference>
<keyword evidence="3 9" id="KW-0963">Cytoplasm</keyword>
<dbReference type="SUPFAM" id="SSF46767">
    <property type="entry name" value="Methylated DNA-protein cysteine methyltransferase, C-terminal domain"/>
    <property type="match status" value="1"/>
</dbReference>
<evidence type="ECO:0000259" key="11">
    <source>
        <dbReference type="Pfam" id="PF02870"/>
    </source>
</evidence>
<dbReference type="RefSeq" id="WP_092404396.1">
    <property type="nucleotide sequence ID" value="NZ_FOVF01000002.1"/>
</dbReference>
<comment type="catalytic activity">
    <reaction evidence="8 9">
        <text>a 6-O-methyl-2'-deoxyguanosine in DNA + L-cysteinyl-[protein] = S-methyl-L-cysteinyl-[protein] + a 2'-deoxyguanosine in DNA</text>
        <dbReference type="Rhea" id="RHEA:24000"/>
        <dbReference type="Rhea" id="RHEA-COMP:10131"/>
        <dbReference type="Rhea" id="RHEA-COMP:10132"/>
        <dbReference type="Rhea" id="RHEA-COMP:11367"/>
        <dbReference type="Rhea" id="RHEA-COMP:11368"/>
        <dbReference type="ChEBI" id="CHEBI:29950"/>
        <dbReference type="ChEBI" id="CHEBI:82612"/>
        <dbReference type="ChEBI" id="CHEBI:85445"/>
        <dbReference type="ChEBI" id="CHEBI:85448"/>
        <dbReference type="EC" id="2.1.1.63"/>
    </reaction>
</comment>
<keyword evidence="4 9" id="KW-0489">Methyltransferase</keyword>
<dbReference type="InterPro" id="IPR036388">
    <property type="entry name" value="WH-like_DNA-bd_sf"/>
</dbReference>
<dbReference type="HAMAP" id="MF_00772">
    <property type="entry name" value="OGT"/>
    <property type="match status" value="1"/>
</dbReference>
<accession>A0A1I4VJB3</accession>
<dbReference type="InterPro" id="IPR036631">
    <property type="entry name" value="MGMT_N_sf"/>
</dbReference>
<dbReference type="EC" id="2.1.1.63" evidence="9"/>
<dbReference type="GO" id="GO:0032259">
    <property type="term" value="P:methylation"/>
    <property type="evidence" value="ECO:0007669"/>
    <property type="project" value="UniProtKB-KW"/>
</dbReference>
<dbReference type="OrthoDB" id="9802228at2"/>
<evidence type="ECO:0000256" key="4">
    <source>
        <dbReference type="ARBA" id="ARBA00022603"/>
    </source>
</evidence>
<evidence type="ECO:0000256" key="5">
    <source>
        <dbReference type="ARBA" id="ARBA00022679"/>
    </source>
</evidence>
<dbReference type="NCBIfam" id="TIGR00589">
    <property type="entry name" value="ogt"/>
    <property type="match status" value="1"/>
</dbReference>
<organism evidence="12 13">
    <name type="scientific">Dokdonella immobilis</name>
    <dbReference type="NCBI Taxonomy" id="578942"/>
    <lineage>
        <taxon>Bacteria</taxon>
        <taxon>Pseudomonadati</taxon>
        <taxon>Pseudomonadota</taxon>
        <taxon>Gammaproteobacteria</taxon>
        <taxon>Lysobacterales</taxon>
        <taxon>Rhodanobacteraceae</taxon>
        <taxon>Dokdonella</taxon>
    </lineage>
</organism>
<dbReference type="GO" id="GO:0005737">
    <property type="term" value="C:cytoplasm"/>
    <property type="evidence" value="ECO:0007669"/>
    <property type="project" value="UniProtKB-SubCell"/>
</dbReference>
<protein>
    <recommendedName>
        <fullName evidence="9">Methylated-DNA--protein-cysteine methyltransferase</fullName>
        <ecNumber evidence="9">2.1.1.63</ecNumber>
    </recommendedName>
    <alternativeName>
        <fullName evidence="9">6-O-methylguanine-DNA methyltransferase</fullName>
        <shortName evidence="9">MGMT</shortName>
    </alternativeName>
    <alternativeName>
        <fullName evidence="9">O-6-methylguanine-DNA-alkyltransferase</fullName>
    </alternativeName>
</protein>
<dbReference type="STRING" id="578942.SAMN05216289_102153"/>
<feature type="domain" description="Methylguanine DNA methyltransferase ribonuclease-like" evidence="11">
    <location>
        <begin position="1"/>
        <end position="71"/>
    </location>
</feature>
<comment type="catalytic activity">
    <reaction evidence="1 9">
        <text>a 4-O-methyl-thymidine in DNA + L-cysteinyl-[protein] = a thymidine in DNA + S-methyl-L-cysteinyl-[protein]</text>
        <dbReference type="Rhea" id="RHEA:53428"/>
        <dbReference type="Rhea" id="RHEA-COMP:10131"/>
        <dbReference type="Rhea" id="RHEA-COMP:10132"/>
        <dbReference type="Rhea" id="RHEA-COMP:13555"/>
        <dbReference type="Rhea" id="RHEA-COMP:13556"/>
        <dbReference type="ChEBI" id="CHEBI:29950"/>
        <dbReference type="ChEBI" id="CHEBI:82612"/>
        <dbReference type="ChEBI" id="CHEBI:137386"/>
        <dbReference type="ChEBI" id="CHEBI:137387"/>
        <dbReference type="EC" id="2.1.1.63"/>
    </reaction>
</comment>
<dbReference type="PANTHER" id="PTHR10815:SF5">
    <property type="entry name" value="METHYLATED-DNA--PROTEIN-CYSTEINE METHYLTRANSFERASE"/>
    <property type="match status" value="1"/>
</dbReference>
<dbReference type="GO" id="GO:0006307">
    <property type="term" value="P:DNA alkylation repair"/>
    <property type="evidence" value="ECO:0007669"/>
    <property type="project" value="UniProtKB-UniRule"/>
</dbReference>
<comment type="subcellular location">
    <subcellularLocation>
        <location evidence="9">Cytoplasm</location>
    </subcellularLocation>
</comment>
<proteinExistence type="inferred from homology"/>
<dbReference type="Pfam" id="PF02870">
    <property type="entry name" value="Methyltransf_1N"/>
    <property type="match status" value="1"/>
</dbReference>
<feature type="active site" description="Nucleophile; methyl group acceptor" evidence="9">
    <location>
        <position position="126"/>
    </location>
</feature>
<dbReference type="InterPro" id="IPR023546">
    <property type="entry name" value="MGMT"/>
</dbReference>
<evidence type="ECO:0000256" key="6">
    <source>
        <dbReference type="ARBA" id="ARBA00022763"/>
    </source>
</evidence>
<dbReference type="Gene3D" id="1.10.10.10">
    <property type="entry name" value="Winged helix-like DNA-binding domain superfamily/Winged helix DNA-binding domain"/>
    <property type="match status" value="1"/>
</dbReference>
<evidence type="ECO:0000256" key="3">
    <source>
        <dbReference type="ARBA" id="ARBA00022490"/>
    </source>
</evidence>
<sequence length="166" mass="18235">MYYDTLDTPIGRILLVGNGEALIRVDLPDARHPRPLAPEWRRDRTALAEARRQFEAYFDGERIDFDLPLAPEGSAFRRRVWNALCDIPYASTISYAELARRIGNPKASRAVGLANGANPLAIVVPCHRVIGADGSLTGYGGGLPAKRFLLDLERRHAPAAPFALTS</sequence>
<evidence type="ECO:0000256" key="1">
    <source>
        <dbReference type="ARBA" id="ARBA00001286"/>
    </source>
</evidence>
<evidence type="ECO:0000256" key="7">
    <source>
        <dbReference type="ARBA" id="ARBA00023204"/>
    </source>
</evidence>
<dbReference type="EMBL" id="FOVF01000002">
    <property type="protein sequence ID" value="SFN01247.1"/>
    <property type="molecule type" value="Genomic_DNA"/>
</dbReference>
<comment type="miscellaneous">
    <text evidence="9">This enzyme catalyzes only one turnover and therefore is not strictly catalytic. According to one definition, an enzyme is a biocatalyst that acts repeatedly and over many reaction cycles.</text>
</comment>
<comment type="similarity">
    <text evidence="2 9">Belongs to the MGMT family.</text>
</comment>
<name>A0A1I4VJB3_9GAMM</name>
<dbReference type="SUPFAM" id="SSF53155">
    <property type="entry name" value="Methylated DNA-protein cysteine methyltransferase domain"/>
    <property type="match status" value="1"/>
</dbReference>
<dbReference type="PROSITE" id="PS00374">
    <property type="entry name" value="MGMT"/>
    <property type="match status" value="1"/>
</dbReference>
<evidence type="ECO:0000259" key="10">
    <source>
        <dbReference type="Pfam" id="PF01035"/>
    </source>
</evidence>
<keyword evidence="13" id="KW-1185">Reference proteome</keyword>
<comment type="function">
    <text evidence="9">Involved in the cellular defense against the biological effects of O6-methylguanine (O6-MeG) and O4-methylthymine (O4-MeT) in DNA. Repairs the methylated nucleobase in DNA by stoichiometrically transferring the methyl group to a cysteine residue in the enzyme. This is a suicide reaction: the enzyme is irreversibly inactivated.</text>
</comment>
<evidence type="ECO:0000313" key="13">
    <source>
        <dbReference type="Proteomes" id="UP000198575"/>
    </source>
</evidence>
<dbReference type="FunFam" id="1.10.10.10:FF:000214">
    <property type="entry name" value="Methylated-DNA--protein-cysteine methyltransferase"/>
    <property type="match status" value="1"/>
</dbReference>
<dbReference type="InterPro" id="IPR008332">
    <property type="entry name" value="MethylG_MeTrfase_N"/>
</dbReference>
<evidence type="ECO:0000256" key="9">
    <source>
        <dbReference type="HAMAP-Rule" id="MF_00772"/>
    </source>
</evidence>
<reference evidence="12 13" key="1">
    <citation type="submission" date="2016-10" db="EMBL/GenBank/DDBJ databases">
        <authorList>
            <person name="de Groot N.N."/>
        </authorList>
    </citation>
    <scope>NUCLEOTIDE SEQUENCE [LARGE SCALE GENOMIC DNA]</scope>
    <source>
        <strain evidence="12 13">CGMCC 1.7659</strain>
    </source>
</reference>
<keyword evidence="5 9" id="KW-0808">Transferase</keyword>
<dbReference type="Proteomes" id="UP000198575">
    <property type="component" value="Unassembled WGS sequence"/>
</dbReference>
<keyword evidence="7 9" id="KW-0234">DNA repair</keyword>
<evidence type="ECO:0000256" key="8">
    <source>
        <dbReference type="ARBA" id="ARBA00049348"/>
    </source>
</evidence>
<dbReference type="Pfam" id="PF01035">
    <property type="entry name" value="DNA_binding_1"/>
    <property type="match status" value="1"/>
</dbReference>
<dbReference type="GO" id="GO:0003908">
    <property type="term" value="F:methylated-DNA-[protein]-cysteine S-methyltransferase activity"/>
    <property type="evidence" value="ECO:0007669"/>
    <property type="project" value="UniProtKB-UniRule"/>
</dbReference>
<feature type="domain" description="Methylated-DNA-[protein]-cysteine S-methyltransferase DNA binding" evidence="10">
    <location>
        <begin position="75"/>
        <end position="154"/>
    </location>
</feature>
<dbReference type="PANTHER" id="PTHR10815">
    <property type="entry name" value="METHYLATED-DNA--PROTEIN-CYSTEINE METHYLTRANSFERASE"/>
    <property type="match status" value="1"/>
</dbReference>
<dbReference type="InterPro" id="IPR014048">
    <property type="entry name" value="MethylDNA_cys_MeTrfase_DNA-bd"/>
</dbReference>